<dbReference type="SMART" id="SM00448">
    <property type="entry name" value="REC"/>
    <property type="match status" value="1"/>
</dbReference>
<evidence type="ECO:0000256" key="2">
    <source>
        <dbReference type="ARBA" id="ARBA00018672"/>
    </source>
</evidence>
<proteinExistence type="predicted"/>
<evidence type="ECO:0000256" key="7">
    <source>
        <dbReference type="ARBA" id="ARBA00023125"/>
    </source>
</evidence>
<evidence type="ECO:0000256" key="9">
    <source>
        <dbReference type="ARBA" id="ARBA00024867"/>
    </source>
</evidence>
<comment type="caution">
    <text evidence="13">The sequence shown here is derived from an EMBL/GenBank/DDBJ whole genome shotgun (WGS) entry which is preliminary data.</text>
</comment>
<dbReference type="InterPro" id="IPR051552">
    <property type="entry name" value="HptR"/>
</dbReference>
<feature type="domain" description="Response regulatory" evidence="12">
    <location>
        <begin position="3"/>
        <end position="120"/>
    </location>
</feature>
<keyword evidence="6" id="KW-0805">Transcription regulation</keyword>
<dbReference type="GO" id="GO:0000160">
    <property type="term" value="P:phosphorelay signal transduction system"/>
    <property type="evidence" value="ECO:0007669"/>
    <property type="project" value="UniProtKB-KW"/>
</dbReference>
<keyword evidence="7" id="KW-0238">DNA-binding</keyword>
<dbReference type="SUPFAM" id="SSF46689">
    <property type="entry name" value="Homeodomain-like"/>
    <property type="match status" value="2"/>
</dbReference>
<name>A0AAW5F146_CLOSY</name>
<dbReference type="GO" id="GO:0003700">
    <property type="term" value="F:DNA-binding transcription factor activity"/>
    <property type="evidence" value="ECO:0007669"/>
    <property type="project" value="InterPro"/>
</dbReference>
<reference evidence="13" key="1">
    <citation type="journal article" date="2022" name="Cell Host Microbe">
        <title>Colonization of the live biotherapeutic product VE303 and modulation of the microbiota and metabolites in healthy volunteers.</title>
        <authorList>
            <person name="Dsouza M."/>
            <person name="Menon R."/>
            <person name="Crossette E."/>
            <person name="Bhattarai S.K."/>
            <person name="Schneider J."/>
            <person name="Kim Y.G."/>
            <person name="Reddy S."/>
            <person name="Caballero S."/>
            <person name="Felix C."/>
            <person name="Cornacchione L."/>
            <person name="Hendrickson J."/>
            <person name="Watson A.R."/>
            <person name="Minot S.S."/>
            <person name="Greenfield N."/>
            <person name="Schopf L."/>
            <person name="Szabady R."/>
            <person name="Patarroyo J."/>
            <person name="Smith W."/>
            <person name="Harrison P."/>
            <person name="Kuijper E.J."/>
            <person name="Kelly C.P."/>
            <person name="Olle B."/>
            <person name="Bobilev D."/>
            <person name="Silber J.L."/>
            <person name="Bucci V."/>
            <person name="Roberts B."/>
            <person name="Faith J."/>
            <person name="Norman J.M."/>
        </authorList>
    </citation>
    <scope>NUCLEOTIDE SEQUENCE</scope>
    <source>
        <strain evidence="13">VE303-04</strain>
    </source>
</reference>
<evidence type="ECO:0000313" key="14">
    <source>
        <dbReference type="EMBL" id="MDB2002339.1"/>
    </source>
</evidence>
<feature type="domain" description="HTH araC/xylS-type" evidence="11">
    <location>
        <begin position="429"/>
        <end position="527"/>
    </location>
</feature>
<dbReference type="PANTHER" id="PTHR42713:SF3">
    <property type="entry name" value="TRANSCRIPTIONAL REGULATORY PROTEIN HPTR"/>
    <property type="match status" value="1"/>
</dbReference>
<dbReference type="GO" id="GO:0005737">
    <property type="term" value="C:cytoplasm"/>
    <property type="evidence" value="ECO:0007669"/>
    <property type="project" value="UniProtKB-SubCell"/>
</dbReference>
<evidence type="ECO:0000256" key="1">
    <source>
        <dbReference type="ARBA" id="ARBA00004496"/>
    </source>
</evidence>
<organism evidence="13 15">
    <name type="scientific">Clostridium symbiosum</name>
    <name type="common">Bacteroides symbiosus</name>
    <dbReference type="NCBI Taxonomy" id="1512"/>
    <lineage>
        <taxon>Bacteria</taxon>
        <taxon>Bacillati</taxon>
        <taxon>Bacillota</taxon>
        <taxon>Clostridia</taxon>
        <taxon>Lachnospirales</taxon>
        <taxon>Lachnospiraceae</taxon>
        <taxon>Otoolea</taxon>
    </lineage>
</organism>
<dbReference type="PRINTS" id="PR00032">
    <property type="entry name" value="HTHARAC"/>
</dbReference>
<dbReference type="AlphaFoldDB" id="A0AAW5F146"/>
<accession>A0AAW5F146</accession>
<reference evidence="14" key="2">
    <citation type="submission" date="2023-01" db="EMBL/GenBank/DDBJ databases">
        <title>Human gut microbiome strain richness.</title>
        <authorList>
            <person name="Chen-Liaw A."/>
        </authorList>
    </citation>
    <scope>NUCLEOTIDE SEQUENCE</scope>
    <source>
        <strain evidence="14">B1_m1001713B170214d0_201011</strain>
    </source>
</reference>
<dbReference type="InterPro" id="IPR018060">
    <property type="entry name" value="HTH_AraC"/>
</dbReference>
<evidence type="ECO:0000256" key="5">
    <source>
        <dbReference type="ARBA" id="ARBA00023012"/>
    </source>
</evidence>
<evidence type="ECO:0000313" key="15">
    <source>
        <dbReference type="Proteomes" id="UP001203136"/>
    </source>
</evidence>
<keyword evidence="8" id="KW-0804">Transcription</keyword>
<evidence type="ECO:0000256" key="3">
    <source>
        <dbReference type="ARBA" id="ARBA00022490"/>
    </source>
</evidence>
<dbReference type="SUPFAM" id="SSF52172">
    <property type="entry name" value="CheY-like"/>
    <property type="match status" value="1"/>
</dbReference>
<protein>
    <recommendedName>
        <fullName evidence="2">Stage 0 sporulation protein A homolog</fullName>
    </recommendedName>
</protein>
<dbReference type="PANTHER" id="PTHR42713">
    <property type="entry name" value="HISTIDINE KINASE-RELATED"/>
    <property type="match status" value="1"/>
</dbReference>
<dbReference type="InterPro" id="IPR001789">
    <property type="entry name" value="Sig_transdc_resp-reg_receiver"/>
</dbReference>
<dbReference type="Pfam" id="PF00072">
    <property type="entry name" value="Response_reg"/>
    <property type="match status" value="1"/>
</dbReference>
<comment type="function">
    <text evidence="9">May play the central regulatory role in sporulation. It may be an element of the effector pathway responsible for the activation of sporulation genes in response to nutritional stress. Spo0A may act in concert with spo0H (a sigma factor) to control the expression of some genes that are critical to the sporulation process.</text>
</comment>
<keyword evidence="3" id="KW-0963">Cytoplasm</keyword>
<evidence type="ECO:0000313" key="13">
    <source>
        <dbReference type="EMBL" id="MCK0085270.1"/>
    </source>
</evidence>
<dbReference type="Proteomes" id="UP001300871">
    <property type="component" value="Unassembled WGS sequence"/>
</dbReference>
<dbReference type="InterPro" id="IPR020449">
    <property type="entry name" value="Tscrpt_reg_AraC-type_HTH"/>
</dbReference>
<evidence type="ECO:0000256" key="8">
    <source>
        <dbReference type="ARBA" id="ARBA00023163"/>
    </source>
</evidence>
<evidence type="ECO:0000256" key="4">
    <source>
        <dbReference type="ARBA" id="ARBA00022553"/>
    </source>
</evidence>
<dbReference type="Gene3D" id="3.40.50.2300">
    <property type="match status" value="1"/>
</dbReference>
<evidence type="ECO:0000259" key="12">
    <source>
        <dbReference type="PROSITE" id="PS50110"/>
    </source>
</evidence>
<dbReference type="Gene3D" id="1.10.10.60">
    <property type="entry name" value="Homeodomain-like"/>
    <property type="match status" value="2"/>
</dbReference>
<dbReference type="Proteomes" id="UP001203136">
    <property type="component" value="Unassembled WGS sequence"/>
</dbReference>
<dbReference type="EMBL" id="JAQLGM010000068">
    <property type="protein sequence ID" value="MDB2002339.1"/>
    <property type="molecule type" value="Genomic_DNA"/>
</dbReference>
<dbReference type="SMART" id="SM00342">
    <property type="entry name" value="HTH_ARAC"/>
    <property type="match status" value="1"/>
</dbReference>
<dbReference type="GO" id="GO:0043565">
    <property type="term" value="F:sequence-specific DNA binding"/>
    <property type="evidence" value="ECO:0007669"/>
    <property type="project" value="InterPro"/>
</dbReference>
<comment type="subcellular location">
    <subcellularLocation>
        <location evidence="1">Cytoplasm</location>
    </subcellularLocation>
</comment>
<dbReference type="RefSeq" id="WP_003504608.1">
    <property type="nucleotide sequence ID" value="NZ_BAABZD010000001.1"/>
</dbReference>
<evidence type="ECO:0000259" key="11">
    <source>
        <dbReference type="PROSITE" id="PS01124"/>
    </source>
</evidence>
<dbReference type="InterPro" id="IPR011006">
    <property type="entry name" value="CheY-like_superfamily"/>
</dbReference>
<dbReference type="GeneID" id="57966994"/>
<dbReference type="PROSITE" id="PS50110">
    <property type="entry name" value="RESPONSE_REGULATORY"/>
    <property type="match status" value="1"/>
</dbReference>
<keyword evidence="5" id="KW-0902">Two-component regulatory system</keyword>
<sequence>MIRVIIADDEKLICRLVQALADWDSLGMEVAGTAENGLEALQLVEALEPDILITDIRMPGCDGLELIRRAKELRPQLEVVIISGYAHFEYAQSAIQFGVGNYLLKPIKKEELMDTLRKMKERCEARFDKEEGMAQRHQNSQKDLRRLRSSLVKDLLSPNPPELTEEILHDTYHFQIQGDAYQVFLLKIDCDVRKVGGSPYELLREKAREIFENGLSEVCPEYHLYFQDYTGYGILNYESSKRGEVRRHLRECLNLLDAKKNLYGPVEFTLSLGTAVRECGRLVTSLEEARGAVLERLVEGPGRLLEATPVGSGIEKQNLLDKYVKATEHAIETFSLEEAASACMMLRQSAIETHGICGREIYELALAAGHLFIARCAVGNVEGMKQDFEYRCRQCCRVEELFAQLQELQELLLRETGELRKSEAGRPVRLAKQYVMQHFHEPITLEDVCEAAGFSVSYFSVLFKKETGEGFAKYLTRVRMDEAKRLLRETNLPVAEVCERVGYSDRKHFTHTFHKTAGLNPAEYRKLYG</sequence>
<dbReference type="PROSITE" id="PS01124">
    <property type="entry name" value="HTH_ARAC_FAMILY_2"/>
    <property type="match status" value="1"/>
</dbReference>
<dbReference type="EMBL" id="JAINVB010000001">
    <property type="protein sequence ID" value="MCK0085270.1"/>
    <property type="molecule type" value="Genomic_DNA"/>
</dbReference>
<feature type="modified residue" description="4-aspartylphosphate" evidence="10">
    <location>
        <position position="55"/>
    </location>
</feature>
<keyword evidence="4 10" id="KW-0597">Phosphoprotein</keyword>
<evidence type="ECO:0000256" key="6">
    <source>
        <dbReference type="ARBA" id="ARBA00023015"/>
    </source>
</evidence>
<dbReference type="CDD" id="cd17536">
    <property type="entry name" value="REC_YesN-like"/>
    <property type="match status" value="1"/>
</dbReference>
<evidence type="ECO:0000256" key="10">
    <source>
        <dbReference type="PROSITE-ProRule" id="PRU00169"/>
    </source>
</evidence>
<dbReference type="InterPro" id="IPR009057">
    <property type="entry name" value="Homeodomain-like_sf"/>
</dbReference>
<dbReference type="Pfam" id="PF12833">
    <property type="entry name" value="HTH_18"/>
    <property type="match status" value="1"/>
</dbReference>
<gene>
    <name evidence="13" type="ORF">K5I21_05180</name>
    <name evidence="14" type="ORF">PM006_19255</name>
</gene>